<evidence type="ECO:0000313" key="3">
    <source>
        <dbReference type="EMBL" id="TFK19154.1"/>
    </source>
</evidence>
<protein>
    <recommendedName>
        <fullName evidence="5">Extracellular membrane protein CFEM domain-containing protein</fullName>
    </recommendedName>
</protein>
<dbReference type="AlphaFoldDB" id="A0A5C3KGT2"/>
<evidence type="ECO:0000256" key="1">
    <source>
        <dbReference type="SAM" id="MobiDB-lite"/>
    </source>
</evidence>
<evidence type="ECO:0000313" key="4">
    <source>
        <dbReference type="Proteomes" id="UP000307440"/>
    </source>
</evidence>
<reference evidence="3 4" key="1">
    <citation type="journal article" date="2019" name="Nat. Ecol. Evol.">
        <title>Megaphylogeny resolves global patterns of mushroom evolution.</title>
        <authorList>
            <person name="Varga T."/>
            <person name="Krizsan K."/>
            <person name="Foldi C."/>
            <person name="Dima B."/>
            <person name="Sanchez-Garcia M."/>
            <person name="Sanchez-Ramirez S."/>
            <person name="Szollosi G.J."/>
            <person name="Szarkandi J.G."/>
            <person name="Papp V."/>
            <person name="Albert L."/>
            <person name="Andreopoulos W."/>
            <person name="Angelini C."/>
            <person name="Antonin V."/>
            <person name="Barry K.W."/>
            <person name="Bougher N.L."/>
            <person name="Buchanan P."/>
            <person name="Buyck B."/>
            <person name="Bense V."/>
            <person name="Catcheside P."/>
            <person name="Chovatia M."/>
            <person name="Cooper J."/>
            <person name="Damon W."/>
            <person name="Desjardin D."/>
            <person name="Finy P."/>
            <person name="Geml J."/>
            <person name="Haridas S."/>
            <person name="Hughes K."/>
            <person name="Justo A."/>
            <person name="Karasinski D."/>
            <person name="Kautmanova I."/>
            <person name="Kiss B."/>
            <person name="Kocsube S."/>
            <person name="Kotiranta H."/>
            <person name="LaButti K.M."/>
            <person name="Lechner B.E."/>
            <person name="Liimatainen K."/>
            <person name="Lipzen A."/>
            <person name="Lukacs Z."/>
            <person name="Mihaltcheva S."/>
            <person name="Morgado L.N."/>
            <person name="Niskanen T."/>
            <person name="Noordeloos M.E."/>
            <person name="Ohm R.A."/>
            <person name="Ortiz-Santana B."/>
            <person name="Ovrebo C."/>
            <person name="Racz N."/>
            <person name="Riley R."/>
            <person name="Savchenko A."/>
            <person name="Shiryaev A."/>
            <person name="Soop K."/>
            <person name="Spirin V."/>
            <person name="Szebenyi C."/>
            <person name="Tomsovsky M."/>
            <person name="Tulloss R.E."/>
            <person name="Uehling J."/>
            <person name="Grigoriev I.V."/>
            <person name="Vagvolgyi C."/>
            <person name="Papp T."/>
            <person name="Martin F.M."/>
            <person name="Miettinen O."/>
            <person name="Hibbett D.S."/>
            <person name="Nagy L.G."/>
        </authorList>
    </citation>
    <scope>NUCLEOTIDE SEQUENCE [LARGE SCALE GENOMIC DNA]</scope>
    <source>
        <strain evidence="3 4">CBS 121175</strain>
    </source>
</reference>
<sequence length="184" mass="18706">MRFSQTVAVLALGFNVLAEALVTRQVPPEDILPEECFDECINYLGPVINCSNEDYDTCVSCLTPLVEAGRIQGLGLEILETTFRSTAMSCATRNGGPSGSTAGEPTGDGSFPFPFSPRTSASVHGGVGGASRPTDSTSSPGASPPPTGNGDMAGGNNGSGAPATRGCLSFAAVFVAVAFGAFYL</sequence>
<feature type="chain" id="PRO_5022928640" description="Extracellular membrane protein CFEM domain-containing protein" evidence="2">
    <location>
        <begin position="21"/>
        <end position="184"/>
    </location>
</feature>
<organism evidence="3 4">
    <name type="scientific">Coprinopsis marcescibilis</name>
    <name type="common">Agaric fungus</name>
    <name type="synonym">Psathyrella marcescibilis</name>
    <dbReference type="NCBI Taxonomy" id="230819"/>
    <lineage>
        <taxon>Eukaryota</taxon>
        <taxon>Fungi</taxon>
        <taxon>Dikarya</taxon>
        <taxon>Basidiomycota</taxon>
        <taxon>Agaricomycotina</taxon>
        <taxon>Agaricomycetes</taxon>
        <taxon>Agaricomycetidae</taxon>
        <taxon>Agaricales</taxon>
        <taxon>Agaricineae</taxon>
        <taxon>Psathyrellaceae</taxon>
        <taxon>Coprinopsis</taxon>
    </lineage>
</organism>
<evidence type="ECO:0008006" key="5">
    <source>
        <dbReference type="Google" id="ProtNLM"/>
    </source>
</evidence>
<dbReference type="EMBL" id="ML210357">
    <property type="protein sequence ID" value="TFK19154.1"/>
    <property type="molecule type" value="Genomic_DNA"/>
</dbReference>
<proteinExistence type="predicted"/>
<feature type="signal peptide" evidence="2">
    <location>
        <begin position="1"/>
        <end position="20"/>
    </location>
</feature>
<feature type="region of interest" description="Disordered" evidence="1">
    <location>
        <begin position="90"/>
        <end position="157"/>
    </location>
</feature>
<name>A0A5C3KGT2_COPMA</name>
<feature type="compositionally biased region" description="Low complexity" evidence="1">
    <location>
        <begin position="120"/>
        <end position="141"/>
    </location>
</feature>
<keyword evidence="2" id="KW-0732">Signal</keyword>
<evidence type="ECO:0000256" key="2">
    <source>
        <dbReference type="SAM" id="SignalP"/>
    </source>
</evidence>
<keyword evidence="4" id="KW-1185">Reference proteome</keyword>
<accession>A0A5C3KGT2</accession>
<gene>
    <name evidence="3" type="ORF">FA15DRAFT_674683</name>
</gene>
<dbReference type="Proteomes" id="UP000307440">
    <property type="component" value="Unassembled WGS sequence"/>
</dbReference>